<feature type="region of interest" description="Disordered" evidence="2">
    <location>
        <begin position="313"/>
        <end position="332"/>
    </location>
</feature>
<dbReference type="Pfam" id="PF22936">
    <property type="entry name" value="Pol_BBD"/>
    <property type="match status" value="1"/>
</dbReference>
<name>A0AAE2CHD8_9LAMI</name>
<dbReference type="Pfam" id="PF00098">
    <property type="entry name" value="zf-CCHC"/>
    <property type="match status" value="1"/>
</dbReference>
<evidence type="ECO:0000256" key="2">
    <source>
        <dbReference type="SAM" id="MobiDB-lite"/>
    </source>
</evidence>
<protein>
    <recommendedName>
        <fullName evidence="3">CCHC-type domain-containing protein</fullName>
    </recommendedName>
</protein>
<dbReference type="Proteomes" id="UP001293254">
    <property type="component" value="Unassembled WGS sequence"/>
</dbReference>
<evidence type="ECO:0000313" key="5">
    <source>
        <dbReference type="Proteomes" id="UP001293254"/>
    </source>
</evidence>
<feature type="compositionally biased region" description="Low complexity" evidence="2">
    <location>
        <begin position="316"/>
        <end position="330"/>
    </location>
</feature>
<reference evidence="4" key="2">
    <citation type="journal article" date="2024" name="Plant">
        <title>Genomic evolution and insights into agronomic trait innovations of Sesamum species.</title>
        <authorList>
            <person name="Miao H."/>
            <person name="Wang L."/>
            <person name="Qu L."/>
            <person name="Liu H."/>
            <person name="Sun Y."/>
            <person name="Le M."/>
            <person name="Wang Q."/>
            <person name="Wei S."/>
            <person name="Zheng Y."/>
            <person name="Lin W."/>
            <person name="Duan Y."/>
            <person name="Cao H."/>
            <person name="Xiong S."/>
            <person name="Wang X."/>
            <person name="Wei L."/>
            <person name="Li C."/>
            <person name="Ma Q."/>
            <person name="Ju M."/>
            <person name="Zhao R."/>
            <person name="Li G."/>
            <person name="Mu C."/>
            <person name="Tian Q."/>
            <person name="Mei H."/>
            <person name="Zhang T."/>
            <person name="Gao T."/>
            <person name="Zhang H."/>
        </authorList>
    </citation>
    <scope>NUCLEOTIDE SEQUENCE</scope>
    <source>
        <strain evidence="4">3651</strain>
    </source>
</reference>
<keyword evidence="1" id="KW-0863">Zinc-finger</keyword>
<evidence type="ECO:0000259" key="3">
    <source>
        <dbReference type="PROSITE" id="PS50158"/>
    </source>
</evidence>
<dbReference type="SMART" id="SM00343">
    <property type="entry name" value="ZnF_C2HC"/>
    <property type="match status" value="1"/>
</dbReference>
<dbReference type="SUPFAM" id="SSF57756">
    <property type="entry name" value="Retrovirus zinc finger-like domains"/>
    <property type="match status" value="1"/>
</dbReference>
<dbReference type="GO" id="GO:0008270">
    <property type="term" value="F:zinc ion binding"/>
    <property type="evidence" value="ECO:0007669"/>
    <property type="project" value="UniProtKB-KW"/>
</dbReference>
<dbReference type="PANTHER" id="PTHR47592:SF27">
    <property type="entry name" value="OS08G0421700 PROTEIN"/>
    <property type="match status" value="1"/>
</dbReference>
<feature type="domain" description="CCHC-type" evidence="3">
    <location>
        <begin position="113"/>
        <end position="128"/>
    </location>
</feature>
<dbReference type="PROSITE" id="PS50158">
    <property type="entry name" value="ZF_CCHC"/>
    <property type="match status" value="1"/>
</dbReference>
<sequence length="412" mass="46121">MAMSGAKFEEVKFDGTGNFVLWQTRVKDLLAQQGMLKALRPQKHDSMDDEDLEELQQHAARTIRLCLADEITYHVMNLKSSGEEGSDLAQHVKCLQSNNHRSRTSGAKRRSHCYKCKVPGHMKIDCPKLKRRADEKCDDLSKSANVVHNDNSDCYDGDMLSISTNDFVDAWILDSGCFYHITPNREWFTSCRSRNFGSVYLGDDRCCNIVGTGEVRIKMYDSTIRTLCDVRHIPDLKKNLTSFGNLHKNGFIPKDDEDRETIGIVKGALTVMKVKITAGNIYKLLGSTVQHRDKMPENSSSSDTLQMELEPHPVATESGGSSHPTSGGSTIDELQTYNLDRDRPRCTNVKPTNRLGYEDMGLDIRQGGDSLGMAHVVVGGLRLSGLGVQGQILRGMSQERKLNVEEEFLKLF</sequence>
<evidence type="ECO:0000256" key="1">
    <source>
        <dbReference type="PROSITE-ProRule" id="PRU00047"/>
    </source>
</evidence>
<dbReference type="InterPro" id="IPR054722">
    <property type="entry name" value="PolX-like_BBD"/>
</dbReference>
<dbReference type="InterPro" id="IPR001878">
    <property type="entry name" value="Znf_CCHC"/>
</dbReference>
<dbReference type="InterPro" id="IPR036875">
    <property type="entry name" value="Znf_CCHC_sf"/>
</dbReference>
<keyword evidence="1" id="KW-0479">Metal-binding</keyword>
<gene>
    <name evidence="4" type="ORF">Salat_1800300</name>
</gene>
<reference evidence="4" key="1">
    <citation type="submission" date="2020-06" db="EMBL/GenBank/DDBJ databases">
        <authorList>
            <person name="Li T."/>
            <person name="Hu X."/>
            <person name="Zhang T."/>
            <person name="Song X."/>
            <person name="Zhang H."/>
            <person name="Dai N."/>
            <person name="Sheng W."/>
            <person name="Hou X."/>
            <person name="Wei L."/>
        </authorList>
    </citation>
    <scope>NUCLEOTIDE SEQUENCE</scope>
    <source>
        <strain evidence="4">3651</strain>
        <tissue evidence="4">Leaf</tissue>
    </source>
</reference>
<proteinExistence type="predicted"/>
<organism evidence="4 5">
    <name type="scientific">Sesamum alatum</name>
    <dbReference type="NCBI Taxonomy" id="300844"/>
    <lineage>
        <taxon>Eukaryota</taxon>
        <taxon>Viridiplantae</taxon>
        <taxon>Streptophyta</taxon>
        <taxon>Embryophyta</taxon>
        <taxon>Tracheophyta</taxon>
        <taxon>Spermatophyta</taxon>
        <taxon>Magnoliopsida</taxon>
        <taxon>eudicotyledons</taxon>
        <taxon>Gunneridae</taxon>
        <taxon>Pentapetalae</taxon>
        <taxon>asterids</taxon>
        <taxon>lamiids</taxon>
        <taxon>Lamiales</taxon>
        <taxon>Pedaliaceae</taxon>
        <taxon>Sesamum</taxon>
    </lineage>
</organism>
<accession>A0AAE2CHD8</accession>
<dbReference type="PANTHER" id="PTHR47592">
    <property type="entry name" value="PBF68 PROTEIN"/>
    <property type="match status" value="1"/>
</dbReference>
<dbReference type="EMBL" id="JACGWO010000007">
    <property type="protein sequence ID" value="KAK4422180.1"/>
    <property type="molecule type" value="Genomic_DNA"/>
</dbReference>
<keyword evidence="1" id="KW-0862">Zinc</keyword>
<dbReference type="GO" id="GO:0003676">
    <property type="term" value="F:nucleic acid binding"/>
    <property type="evidence" value="ECO:0007669"/>
    <property type="project" value="InterPro"/>
</dbReference>
<keyword evidence="5" id="KW-1185">Reference proteome</keyword>
<dbReference type="AlphaFoldDB" id="A0AAE2CHD8"/>
<evidence type="ECO:0000313" key="4">
    <source>
        <dbReference type="EMBL" id="KAK4422180.1"/>
    </source>
</evidence>
<comment type="caution">
    <text evidence="4">The sequence shown here is derived from an EMBL/GenBank/DDBJ whole genome shotgun (WGS) entry which is preliminary data.</text>
</comment>